<dbReference type="EMBL" id="CP070969">
    <property type="protein sequence ID" value="QSF42650.1"/>
    <property type="molecule type" value="Genomic_DNA"/>
</dbReference>
<proteinExistence type="predicted"/>
<organism evidence="1 2">
    <name type="scientific">Paenibacillus tianjinensis</name>
    <dbReference type="NCBI Taxonomy" id="2810347"/>
    <lineage>
        <taxon>Bacteria</taxon>
        <taxon>Bacillati</taxon>
        <taxon>Bacillota</taxon>
        <taxon>Bacilli</taxon>
        <taxon>Bacillales</taxon>
        <taxon>Paenibacillaceae</taxon>
        <taxon>Paenibacillus</taxon>
    </lineage>
</organism>
<evidence type="ECO:0000313" key="2">
    <source>
        <dbReference type="Proteomes" id="UP000663452"/>
    </source>
</evidence>
<dbReference type="Proteomes" id="UP000663452">
    <property type="component" value="Chromosome"/>
</dbReference>
<name>A0ABX7L476_9BACL</name>
<evidence type="ECO:0000313" key="1">
    <source>
        <dbReference type="EMBL" id="QSF42650.1"/>
    </source>
</evidence>
<reference evidence="1 2" key="1">
    <citation type="submission" date="2021-02" db="EMBL/GenBank/DDBJ databases">
        <title>Paenibacillus tianjinensis sp. nov.</title>
        <authorList>
            <person name="Liu H."/>
        </authorList>
    </citation>
    <scope>NUCLEOTIDE SEQUENCE [LARGE SCALE GENOMIC DNA]</scope>
    <source>
        <strain evidence="1 2">TB2019</strain>
    </source>
</reference>
<keyword evidence="2" id="KW-1185">Reference proteome</keyword>
<gene>
    <name evidence="1" type="ORF">JRJ22_15135</name>
</gene>
<accession>A0ABX7L476</accession>
<sequence length="55" mass="6628">MNKEDLEKIFFELLEDFEFSEGIVIHDRGCFEDNILLQVKIDNYKLRFKSILDSE</sequence>
<protein>
    <submittedName>
        <fullName evidence="1">Uncharacterized protein</fullName>
    </submittedName>
</protein>
<dbReference type="RefSeq" id="WP_206100339.1">
    <property type="nucleotide sequence ID" value="NZ_CP070969.1"/>
</dbReference>